<evidence type="ECO:0000256" key="4">
    <source>
        <dbReference type="ARBA" id="ARBA00022807"/>
    </source>
</evidence>
<dbReference type="InterPro" id="IPR000064">
    <property type="entry name" value="NLP_P60_dom"/>
</dbReference>
<dbReference type="InterPro" id="IPR039439">
    <property type="entry name" value="SH3b1_dom"/>
</dbReference>
<gene>
    <name evidence="6" type="ORF">HMPREF0908_1467</name>
</gene>
<dbReference type="PANTHER" id="PTHR47053:SF1">
    <property type="entry name" value="MUREIN DD-ENDOPEPTIDASE MEPH-RELATED"/>
    <property type="match status" value="1"/>
</dbReference>
<dbReference type="PROSITE" id="PS51935">
    <property type="entry name" value="NLPC_P60"/>
    <property type="match status" value="1"/>
</dbReference>
<dbReference type="eggNOG" id="COG0791">
    <property type="taxonomic scope" value="Bacteria"/>
</dbReference>
<keyword evidence="4" id="KW-0788">Thiol protease</keyword>
<dbReference type="Pfam" id="PF00877">
    <property type="entry name" value="NLPC_P60"/>
    <property type="match status" value="1"/>
</dbReference>
<comment type="similarity">
    <text evidence="1">Belongs to the peptidase C40 family.</text>
</comment>
<dbReference type="AlphaFoldDB" id="C4V4N3"/>
<dbReference type="GO" id="GO:0006508">
    <property type="term" value="P:proteolysis"/>
    <property type="evidence" value="ECO:0007669"/>
    <property type="project" value="UniProtKB-KW"/>
</dbReference>
<dbReference type="SUPFAM" id="SSF54001">
    <property type="entry name" value="Cysteine proteinases"/>
    <property type="match status" value="1"/>
</dbReference>
<evidence type="ECO:0000256" key="2">
    <source>
        <dbReference type="ARBA" id="ARBA00022670"/>
    </source>
</evidence>
<feature type="domain" description="NlpC/P60" evidence="5">
    <location>
        <begin position="252"/>
        <end position="380"/>
    </location>
</feature>
<protein>
    <submittedName>
        <fullName evidence="6">NlpC/P60 family protein</fullName>
    </submittedName>
</protein>
<comment type="caution">
    <text evidence="6">The sequence shown here is derived from an EMBL/GenBank/DDBJ whole genome shotgun (WGS) entry which is preliminary data.</text>
</comment>
<dbReference type="EMBL" id="ACLA01000021">
    <property type="protein sequence ID" value="EEQ48130.1"/>
    <property type="molecule type" value="Genomic_DNA"/>
</dbReference>
<keyword evidence="7" id="KW-1185">Reference proteome</keyword>
<dbReference type="InterPro" id="IPR051202">
    <property type="entry name" value="Peptidase_C40"/>
</dbReference>
<dbReference type="GO" id="GO:0008234">
    <property type="term" value="F:cysteine-type peptidase activity"/>
    <property type="evidence" value="ECO:0007669"/>
    <property type="project" value="UniProtKB-KW"/>
</dbReference>
<keyword evidence="2" id="KW-0645">Protease</keyword>
<accession>C4V4N3</accession>
<dbReference type="STRING" id="638302.HMPREF0908_1467"/>
<evidence type="ECO:0000259" key="5">
    <source>
        <dbReference type="PROSITE" id="PS51935"/>
    </source>
</evidence>
<dbReference type="OrthoDB" id="9808890at2"/>
<dbReference type="PANTHER" id="PTHR47053">
    <property type="entry name" value="MUREIN DD-ENDOPEPTIDASE MEPH-RELATED"/>
    <property type="match status" value="1"/>
</dbReference>
<dbReference type="Proteomes" id="UP000005309">
    <property type="component" value="Unassembled WGS sequence"/>
</dbReference>
<dbReference type="InterPro" id="IPR038765">
    <property type="entry name" value="Papain-like_cys_pep_sf"/>
</dbReference>
<sequence length="401" mass="43140">MRADGNALLLTAAQTAEVNRAIAAHGGVHDLVGAPLQLTGAEVRTRIHAAAQDLVGELPLLYDGEERLSAEGWDAAHENCAAAAVPEHVIPGYAVAVERTAVRLLPTADGWYETAGDMRYDMVQGTVLDPGEAVRILHRSRDGVFLFVETRDYDGWVKAEALAEVKRSSWLSFAAPEHFAVVTAKELRLRAGDRELHYQLGARLPSRKSPDPAVRRIILPLGNVGGRFALGEMGVRIVGGAADSVLSEGCLPLTHNNLVRLAFAPLGTEYGWGGADGGMDCSSYVQNVYRTMGIELPRDADAQECALPCIPLAGRTHEERLAILRETPPGALLFLPGHVMLYLGTDAGGVPCVIHDISSYYEGGRKHYIRQVLVSDLEFQNARGTAAIDMLTHIGFIAPAS</sequence>
<name>C4V4N3_9FIRM</name>
<dbReference type="HOGENOM" id="CLU_045651_0_0_9"/>
<evidence type="ECO:0000313" key="7">
    <source>
        <dbReference type="Proteomes" id="UP000005309"/>
    </source>
</evidence>
<evidence type="ECO:0000313" key="6">
    <source>
        <dbReference type="EMBL" id="EEQ48130.1"/>
    </source>
</evidence>
<proteinExistence type="inferred from homology"/>
<evidence type="ECO:0000256" key="3">
    <source>
        <dbReference type="ARBA" id="ARBA00022801"/>
    </source>
</evidence>
<dbReference type="Gene3D" id="3.90.1720.10">
    <property type="entry name" value="endopeptidase domain like (from Nostoc punctiforme)"/>
    <property type="match status" value="1"/>
</dbReference>
<dbReference type="Pfam" id="PF12913">
    <property type="entry name" value="SH3_6"/>
    <property type="match status" value="1"/>
</dbReference>
<evidence type="ECO:0000256" key="1">
    <source>
        <dbReference type="ARBA" id="ARBA00007074"/>
    </source>
</evidence>
<reference evidence="6 7" key="1">
    <citation type="submission" date="2009-04" db="EMBL/GenBank/DDBJ databases">
        <authorList>
            <person name="Qin X."/>
            <person name="Bachman B."/>
            <person name="Battles P."/>
            <person name="Bell A."/>
            <person name="Bess C."/>
            <person name="Bickham C."/>
            <person name="Chaboub L."/>
            <person name="Chen D."/>
            <person name="Coyle M."/>
            <person name="Deiros D.R."/>
            <person name="Dinh H."/>
            <person name="Forbes L."/>
            <person name="Fowler G."/>
            <person name="Francisco L."/>
            <person name="Fu Q."/>
            <person name="Gubbala S."/>
            <person name="Hale W."/>
            <person name="Han Y."/>
            <person name="Hemphill L."/>
            <person name="Highlander S.K."/>
            <person name="Hirani K."/>
            <person name="Hogues M."/>
            <person name="Jackson L."/>
            <person name="Jakkamsetti A."/>
            <person name="Javaid M."/>
            <person name="Jiang H."/>
            <person name="Korchina V."/>
            <person name="Kovar C."/>
            <person name="Lara F."/>
            <person name="Lee S."/>
            <person name="Mata R."/>
            <person name="Mathew T."/>
            <person name="Moen C."/>
            <person name="Morales K."/>
            <person name="Munidasa M."/>
            <person name="Nazareth L."/>
            <person name="Ngo R."/>
            <person name="Nguyen L."/>
            <person name="Okwuonu G."/>
            <person name="Ongeri F."/>
            <person name="Patil S."/>
            <person name="Petrosino J."/>
            <person name="Pham C."/>
            <person name="Pham P."/>
            <person name="Pu L.-L."/>
            <person name="Puazo M."/>
            <person name="Raj R."/>
            <person name="Reid J."/>
            <person name="Rouhana J."/>
            <person name="Saada N."/>
            <person name="Shang Y."/>
            <person name="Simmons D."/>
            <person name="Thornton R."/>
            <person name="Warren J."/>
            <person name="Weissenberger G."/>
            <person name="Zhang J."/>
            <person name="Zhang L."/>
            <person name="Zhou C."/>
            <person name="Zhu D."/>
            <person name="Muzny D."/>
            <person name="Worley K."/>
            <person name="Gibbs R."/>
        </authorList>
    </citation>
    <scope>NUCLEOTIDE SEQUENCE [LARGE SCALE GENOMIC DNA]</scope>
    <source>
        <strain evidence="6 7">ATCC 43531</strain>
    </source>
</reference>
<keyword evidence="3" id="KW-0378">Hydrolase</keyword>
<organism evidence="6 7">
    <name type="scientific">Selenomonas flueggei ATCC 43531</name>
    <dbReference type="NCBI Taxonomy" id="638302"/>
    <lineage>
        <taxon>Bacteria</taxon>
        <taxon>Bacillati</taxon>
        <taxon>Bacillota</taxon>
        <taxon>Negativicutes</taxon>
        <taxon>Selenomonadales</taxon>
        <taxon>Selenomonadaceae</taxon>
        <taxon>Selenomonas</taxon>
    </lineage>
</organism>